<dbReference type="AlphaFoldDB" id="A0AAX2I5Y4"/>
<dbReference type="EMBL" id="UAVH01000010">
    <property type="protein sequence ID" value="SQA48988.1"/>
    <property type="molecule type" value="Genomic_DNA"/>
</dbReference>
<sequence length="103" mass="11875">MNINADHEKNLKVSIIYKIQLIGGITEILNGGVINWGIFNLVGYFKSSISLIKIIIIDNTNLVMLYVKIWINNENFLIYSELKTNELLYKPYLLNLIDIIVTM</sequence>
<dbReference type="RefSeq" id="WP_002233188.1">
    <property type="nucleotide sequence ID" value="NC_004836.1"/>
</dbReference>
<protein>
    <submittedName>
        <fullName evidence="1">ORF61 (O129)</fullName>
    </submittedName>
</protein>
<accession>A0AAX2I5Y4</accession>
<name>A0AAX2I5Y4_YERPE</name>
<evidence type="ECO:0000313" key="2">
    <source>
        <dbReference type="Proteomes" id="UP000251879"/>
    </source>
</evidence>
<organism evidence="1 2">
    <name type="scientific">Yersinia pestis</name>
    <dbReference type="NCBI Taxonomy" id="632"/>
    <lineage>
        <taxon>Bacteria</taxon>
        <taxon>Pseudomonadati</taxon>
        <taxon>Pseudomonadota</taxon>
        <taxon>Gammaproteobacteria</taxon>
        <taxon>Enterobacterales</taxon>
        <taxon>Yersiniaceae</taxon>
        <taxon>Yersinia</taxon>
    </lineage>
</organism>
<dbReference type="Proteomes" id="UP000251879">
    <property type="component" value="Unassembled WGS sequence"/>
</dbReference>
<gene>
    <name evidence="1" type="ORF">NCTC5923_04226</name>
</gene>
<proteinExistence type="predicted"/>
<reference evidence="1 2" key="1">
    <citation type="submission" date="2018-06" db="EMBL/GenBank/DDBJ databases">
        <authorList>
            <consortium name="Pathogen Informatics"/>
            <person name="Doyle S."/>
        </authorList>
    </citation>
    <scope>NUCLEOTIDE SEQUENCE [LARGE SCALE GENOMIC DNA]</scope>
    <source>
        <strain evidence="1 2">NCTC5923</strain>
    </source>
</reference>
<comment type="caution">
    <text evidence="1">The sequence shown here is derived from an EMBL/GenBank/DDBJ whole genome shotgun (WGS) entry which is preliminary data.</text>
</comment>
<evidence type="ECO:0000313" key="1">
    <source>
        <dbReference type="EMBL" id="SQA48988.1"/>
    </source>
</evidence>